<dbReference type="HOGENOM" id="CLU_1926148_0_0_6"/>
<evidence type="ECO:0000313" key="1">
    <source>
        <dbReference type="EMBL" id="ACA88100.1"/>
    </source>
</evidence>
<reference evidence="1 2" key="1">
    <citation type="submission" date="2008-02" db="EMBL/GenBank/DDBJ databases">
        <title>Complete sequence of Shewanella woodyi ATCC 51908.</title>
        <authorList>
            <consortium name="US DOE Joint Genome Institute"/>
            <person name="Copeland A."/>
            <person name="Lucas S."/>
            <person name="Lapidus A."/>
            <person name="Glavina del Rio T."/>
            <person name="Dalin E."/>
            <person name="Tice H."/>
            <person name="Bruce D."/>
            <person name="Goodwin L."/>
            <person name="Pitluck S."/>
            <person name="Sims D."/>
            <person name="Brettin T."/>
            <person name="Detter J.C."/>
            <person name="Han C."/>
            <person name="Kuske C.R."/>
            <person name="Schmutz J."/>
            <person name="Larimer F."/>
            <person name="Land M."/>
            <person name="Hauser L."/>
            <person name="Kyrpides N."/>
            <person name="Lykidis A."/>
            <person name="Zhao J.-S."/>
            <person name="Richardson P."/>
        </authorList>
    </citation>
    <scope>NUCLEOTIDE SEQUENCE [LARGE SCALE GENOMIC DNA]</scope>
    <source>
        <strain evidence="2">ATCC 51908 / MS32</strain>
    </source>
</reference>
<dbReference type="AlphaFoldDB" id="B1KET5"/>
<sequence length="131" mass="14839">MKYFFFLFLIVAFDVLAISDYCKAISNSYCNVSLVAMVSSPDDYNERKIIVSGTFKQNGDKYYLFIDSEKAKNNLFVDSIRIDISEGLAGEILKSSAEVNFVTFKGTFYTNNFDGSFGTLKNVVMWFDGSR</sequence>
<accession>B1KET5</accession>
<gene>
    <name evidence="1" type="ordered locus">Swoo_3841</name>
</gene>
<evidence type="ECO:0000313" key="2">
    <source>
        <dbReference type="Proteomes" id="UP000002168"/>
    </source>
</evidence>
<protein>
    <submittedName>
        <fullName evidence="1">Uncharacterized protein</fullName>
    </submittedName>
</protein>
<organism evidence="1 2">
    <name type="scientific">Shewanella woodyi (strain ATCC 51908 / MS32)</name>
    <dbReference type="NCBI Taxonomy" id="392500"/>
    <lineage>
        <taxon>Bacteria</taxon>
        <taxon>Pseudomonadati</taxon>
        <taxon>Pseudomonadota</taxon>
        <taxon>Gammaproteobacteria</taxon>
        <taxon>Alteromonadales</taxon>
        <taxon>Shewanellaceae</taxon>
        <taxon>Shewanella</taxon>
    </lineage>
</organism>
<dbReference type="EMBL" id="CP000961">
    <property type="protein sequence ID" value="ACA88100.1"/>
    <property type="molecule type" value="Genomic_DNA"/>
</dbReference>
<dbReference type="KEGG" id="swd:Swoo_3841"/>
<keyword evidence="2" id="KW-1185">Reference proteome</keyword>
<dbReference type="RefSeq" id="WP_012326430.1">
    <property type="nucleotide sequence ID" value="NC_010506.1"/>
</dbReference>
<dbReference type="Proteomes" id="UP000002168">
    <property type="component" value="Chromosome"/>
</dbReference>
<proteinExistence type="predicted"/>
<name>B1KET5_SHEWM</name>